<evidence type="ECO:0000313" key="2">
    <source>
        <dbReference type="EMBL" id="QFG68021.1"/>
    </source>
</evidence>
<evidence type="ECO:0000313" key="3">
    <source>
        <dbReference type="Proteomes" id="UP000326546"/>
    </source>
</evidence>
<accession>A0A5J6V4G9</accession>
<protein>
    <submittedName>
        <fullName evidence="2">Uncharacterized protein</fullName>
    </submittedName>
</protein>
<dbReference type="Proteomes" id="UP000326546">
    <property type="component" value="Chromosome"/>
</dbReference>
<dbReference type="EMBL" id="CP044427">
    <property type="protein sequence ID" value="QFG68021.1"/>
    <property type="molecule type" value="Genomic_DNA"/>
</dbReference>
<dbReference type="OrthoDB" id="3266345at2"/>
<dbReference type="KEGG" id="serw:FY030_04175"/>
<reference evidence="2 3" key="1">
    <citation type="submission" date="2019-09" db="EMBL/GenBank/DDBJ databases">
        <title>Serinicoccus pratensis sp. nov., isolated from meadow soil.</title>
        <authorList>
            <person name="Zhang W."/>
        </authorList>
    </citation>
    <scope>NUCLEOTIDE SEQUENCE [LARGE SCALE GENOMIC DNA]</scope>
    <source>
        <strain evidence="2 3">W204</strain>
    </source>
</reference>
<sequence length="176" mass="19100">MTGEPRLPVVRLAPAPTAEPPSVGPDWHGAGGRTGQEPTGRYVQGSLAVDFRQEAYDSFFGPQATGTADLPPAQAWARKLIQAILEVCEGTRSPEQLSRWLAPDVRERVARRGVLARRRARRPHQAPLIRALLLCHPADGVCEVSAVVRCSGRVRALALRMSGVDGRWLITALELG</sequence>
<organism evidence="2 3">
    <name type="scientific">Ornithinimicrobium pratense</name>
    <dbReference type="NCBI Taxonomy" id="2593973"/>
    <lineage>
        <taxon>Bacteria</taxon>
        <taxon>Bacillati</taxon>
        <taxon>Actinomycetota</taxon>
        <taxon>Actinomycetes</taxon>
        <taxon>Micrococcales</taxon>
        <taxon>Ornithinimicrobiaceae</taxon>
        <taxon>Ornithinimicrobium</taxon>
    </lineage>
</organism>
<gene>
    <name evidence="2" type="ORF">FY030_04175</name>
</gene>
<dbReference type="AlphaFoldDB" id="A0A5J6V4G9"/>
<feature type="region of interest" description="Disordered" evidence="1">
    <location>
        <begin position="1"/>
        <end position="40"/>
    </location>
</feature>
<keyword evidence="3" id="KW-1185">Reference proteome</keyword>
<proteinExistence type="predicted"/>
<name>A0A5J6V4G9_9MICO</name>
<dbReference type="RefSeq" id="WP_158060412.1">
    <property type="nucleotide sequence ID" value="NZ_CP044427.1"/>
</dbReference>
<dbReference type="Pfam" id="PF20060">
    <property type="entry name" value="DUF6459"/>
    <property type="match status" value="1"/>
</dbReference>
<dbReference type="InterPro" id="IPR045596">
    <property type="entry name" value="DUF6459"/>
</dbReference>
<evidence type="ECO:0000256" key="1">
    <source>
        <dbReference type="SAM" id="MobiDB-lite"/>
    </source>
</evidence>